<protein>
    <submittedName>
        <fullName evidence="2">Uncharacterized protein</fullName>
    </submittedName>
</protein>
<evidence type="ECO:0000313" key="2">
    <source>
        <dbReference type="EMBL" id="KAG7041060.1"/>
    </source>
</evidence>
<keyword evidence="1" id="KW-0175">Coiled coil</keyword>
<feature type="coiled-coil region" evidence="1">
    <location>
        <begin position="85"/>
        <end position="229"/>
    </location>
</feature>
<organism evidence="2 3">
    <name type="scientific">Colletotrichum scovillei</name>
    <dbReference type="NCBI Taxonomy" id="1209932"/>
    <lineage>
        <taxon>Eukaryota</taxon>
        <taxon>Fungi</taxon>
        <taxon>Dikarya</taxon>
        <taxon>Ascomycota</taxon>
        <taxon>Pezizomycotina</taxon>
        <taxon>Sordariomycetes</taxon>
        <taxon>Hypocreomycetidae</taxon>
        <taxon>Glomerellales</taxon>
        <taxon>Glomerellaceae</taxon>
        <taxon>Colletotrichum</taxon>
        <taxon>Colletotrichum acutatum species complex</taxon>
    </lineage>
</organism>
<name>A0A9P7QQC4_9PEZI</name>
<proteinExistence type="predicted"/>
<dbReference type="EMBL" id="JAESDN010000016">
    <property type="protein sequence ID" value="KAG7041060.1"/>
    <property type="molecule type" value="Genomic_DNA"/>
</dbReference>
<accession>A0A9P7QQC4</accession>
<dbReference type="OrthoDB" id="4832220at2759"/>
<reference evidence="2" key="1">
    <citation type="submission" date="2021-05" db="EMBL/GenBank/DDBJ databases">
        <title>Comparative genomics of three Colletotrichum scovillei strains and genetic complementation revealed genes involved fungal growth and virulence on chili pepper.</title>
        <authorList>
            <person name="Hsieh D.-K."/>
            <person name="Chuang S.-C."/>
            <person name="Chen C.-Y."/>
            <person name="Chao Y.-T."/>
            <person name="Lu M.-Y.J."/>
            <person name="Lee M.-H."/>
            <person name="Shih M.-C."/>
        </authorList>
    </citation>
    <scope>NUCLEOTIDE SEQUENCE</scope>
    <source>
        <strain evidence="2">Coll-153</strain>
    </source>
</reference>
<dbReference type="Proteomes" id="UP000699042">
    <property type="component" value="Unassembled WGS sequence"/>
</dbReference>
<evidence type="ECO:0000256" key="1">
    <source>
        <dbReference type="SAM" id="Coils"/>
    </source>
</evidence>
<dbReference type="AlphaFoldDB" id="A0A9P7QQC4"/>
<keyword evidence="3" id="KW-1185">Reference proteome</keyword>
<sequence>MSQQDQVTPPGRLGGLQYSFGTNGASHSLTWCPPAFSGFQNQLNHADLPLEKRRRLNEVQVNVEAHGVAKIRLGEDMIFDFTSKQREAKKQLSDVETERDHLLRSLDETRQDNEKVLSKVKSERDESIRGHREATTTYDRITSALTVEVNGLQQELKDTKKDLENAKQELENAEGELDRSSTASFDLSTELSPLTRTIRYLRDDHKEQLNTLRKDLEKSEDNCQAVSDSLKMRERELKACRDLNAQIIKGLRESNMEYISESVTLRTKIAELQDALKKQGQPTVIEL</sequence>
<evidence type="ECO:0000313" key="3">
    <source>
        <dbReference type="Proteomes" id="UP000699042"/>
    </source>
</evidence>
<comment type="caution">
    <text evidence="2">The sequence shown here is derived from an EMBL/GenBank/DDBJ whole genome shotgun (WGS) entry which is preliminary data.</text>
</comment>
<gene>
    <name evidence="2" type="ORF">JMJ77_008765</name>
</gene>